<dbReference type="RefSeq" id="WP_057893802.1">
    <property type="nucleotide sequence ID" value="NZ_AYZQ01000001.1"/>
</dbReference>
<dbReference type="Pfam" id="PF02463">
    <property type="entry name" value="SMC_N"/>
    <property type="match status" value="1"/>
</dbReference>
<dbReference type="Gene3D" id="1.20.5.340">
    <property type="match status" value="1"/>
</dbReference>
<dbReference type="GO" id="GO:0005737">
    <property type="term" value="C:cytoplasm"/>
    <property type="evidence" value="ECO:0007669"/>
    <property type="project" value="UniProtKB-SubCell"/>
</dbReference>
<feature type="coiled-coil region" evidence="7">
    <location>
        <begin position="982"/>
        <end position="1023"/>
    </location>
</feature>
<dbReference type="PATRIC" id="fig|1423727.3.peg.503"/>
<dbReference type="CDD" id="cd03278">
    <property type="entry name" value="ABC_SMC_barmotin"/>
    <property type="match status" value="2"/>
</dbReference>
<evidence type="ECO:0000256" key="3">
    <source>
        <dbReference type="ARBA" id="ARBA00022741"/>
    </source>
</evidence>
<dbReference type="SUPFAM" id="SSF75553">
    <property type="entry name" value="Smc hinge domain"/>
    <property type="match status" value="1"/>
</dbReference>
<name>A0A0R2B9F9_9LACO</name>
<dbReference type="GO" id="GO:0005694">
    <property type="term" value="C:chromosome"/>
    <property type="evidence" value="ECO:0007669"/>
    <property type="project" value="InterPro"/>
</dbReference>
<dbReference type="GO" id="GO:0006260">
    <property type="term" value="P:DNA replication"/>
    <property type="evidence" value="ECO:0007669"/>
    <property type="project" value="UniProtKB-UniRule"/>
</dbReference>
<dbReference type="NCBIfam" id="TIGR02168">
    <property type="entry name" value="SMC_prok_B"/>
    <property type="match status" value="1"/>
</dbReference>
<dbReference type="FunFam" id="3.40.50.300:FF:000901">
    <property type="entry name" value="Chromosome partition protein Smc"/>
    <property type="match status" value="1"/>
</dbReference>
<dbReference type="GO" id="GO:0007059">
    <property type="term" value="P:chromosome segregation"/>
    <property type="evidence" value="ECO:0007669"/>
    <property type="project" value="UniProtKB-UniRule"/>
</dbReference>
<feature type="compositionally biased region" description="Polar residues" evidence="8">
    <location>
        <begin position="660"/>
        <end position="674"/>
    </location>
</feature>
<keyword evidence="4 7" id="KW-0067">ATP-binding</keyword>
<keyword evidence="11" id="KW-1185">Reference proteome</keyword>
<evidence type="ECO:0000256" key="7">
    <source>
        <dbReference type="HAMAP-Rule" id="MF_01894"/>
    </source>
</evidence>
<dbReference type="PIRSF" id="PIRSF005719">
    <property type="entry name" value="SMC"/>
    <property type="match status" value="1"/>
</dbReference>
<feature type="binding site" evidence="7">
    <location>
        <begin position="32"/>
        <end position="39"/>
    </location>
    <ligand>
        <name>ATP</name>
        <dbReference type="ChEBI" id="CHEBI:30616"/>
    </ligand>
</feature>
<evidence type="ECO:0000256" key="1">
    <source>
        <dbReference type="ARBA" id="ARBA00004496"/>
    </source>
</evidence>
<keyword evidence="3 7" id="KW-0547">Nucleotide-binding</keyword>
<evidence type="ECO:0000313" key="10">
    <source>
        <dbReference type="EMBL" id="KRM72790.1"/>
    </source>
</evidence>
<dbReference type="Gene3D" id="1.20.1060.20">
    <property type="match status" value="1"/>
</dbReference>
<organism evidence="10 11">
    <name type="scientific">Lacticaseibacillus brantae DSM 23927</name>
    <dbReference type="NCBI Taxonomy" id="1423727"/>
    <lineage>
        <taxon>Bacteria</taxon>
        <taxon>Bacillati</taxon>
        <taxon>Bacillota</taxon>
        <taxon>Bacilli</taxon>
        <taxon>Lactobacillales</taxon>
        <taxon>Lactobacillaceae</taxon>
        <taxon>Lacticaseibacillus</taxon>
    </lineage>
</organism>
<dbReference type="HAMAP" id="MF_01894">
    <property type="entry name" value="Smc_prok"/>
    <property type="match status" value="1"/>
</dbReference>
<feature type="domain" description="SMC hinge" evidence="9">
    <location>
        <begin position="516"/>
        <end position="635"/>
    </location>
</feature>
<dbReference type="OrthoDB" id="9808768at2"/>
<evidence type="ECO:0000256" key="6">
    <source>
        <dbReference type="ARBA" id="ARBA00023125"/>
    </source>
</evidence>
<dbReference type="Gene3D" id="3.30.70.1620">
    <property type="match status" value="1"/>
</dbReference>
<dbReference type="GO" id="GO:0003677">
    <property type="term" value="F:DNA binding"/>
    <property type="evidence" value="ECO:0007669"/>
    <property type="project" value="UniProtKB-UniRule"/>
</dbReference>
<dbReference type="SUPFAM" id="SSF52540">
    <property type="entry name" value="P-loop containing nucleoside triphosphate hydrolases"/>
    <property type="match status" value="1"/>
</dbReference>
<feature type="region of interest" description="Disordered" evidence="8">
    <location>
        <begin position="655"/>
        <end position="674"/>
    </location>
</feature>
<feature type="coiled-coil region" evidence="7">
    <location>
        <begin position="318"/>
        <end position="366"/>
    </location>
</feature>
<dbReference type="FunFam" id="3.40.50.300:FF:000984">
    <property type="entry name" value="Chromosome partition protein Smc"/>
    <property type="match status" value="1"/>
</dbReference>
<evidence type="ECO:0000259" key="9">
    <source>
        <dbReference type="SMART" id="SM00968"/>
    </source>
</evidence>
<comment type="domain">
    <text evidence="7">Contains large globular domains required for ATP hydrolysis at each terminus and a third globular domain forming a flexible hinge near the middle of the molecule. These domains are separated by coiled-coil structures.</text>
</comment>
<dbReference type="AlphaFoldDB" id="A0A0R2B9F9"/>
<evidence type="ECO:0000256" key="8">
    <source>
        <dbReference type="SAM" id="MobiDB-lite"/>
    </source>
</evidence>
<keyword evidence="6 7" id="KW-0238">DNA-binding</keyword>
<dbReference type="PANTHER" id="PTHR43977">
    <property type="entry name" value="STRUCTURAL MAINTENANCE OF CHROMOSOMES PROTEIN 3"/>
    <property type="match status" value="1"/>
</dbReference>
<dbReference type="InterPro" id="IPR036277">
    <property type="entry name" value="SMC_hinge_sf"/>
</dbReference>
<dbReference type="GO" id="GO:0030261">
    <property type="term" value="P:chromosome condensation"/>
    <property type="evidence" value="ECO:0007669"/>
    <property type="project" value="InterPro"/>
</dbReference>
<comment type="subunit">
    <text evidence="7">Homodimer.</text>
</comment>
<sequence length="1179" mass="130126">MQLKTLTINGFKSFADKTLIEFVPGLTGIVGPNGSGKSNITEAIRWALGEQSAKSLRGERMGDVIFAGTADRAPLNRAEVILTFDNTDGYLPKQPQTVTVTRRLYRDGETDFLLNGQNVRLRDIVELFMDSGLGKESFAFISQGRVEAIFNSKPEERRGIIEEVAGVYKYKQQKQRAEAELGATADNLDRVSDIVTELTRQVEPLREQASVATDYLQQSEAFAQIEQTVLALEIRDLAAEQRELDQKTSQTKRQLAALADKISTLETQSDAMTQQDQAIEQQLTAANDDILSQSMQLENLTGEVNLSSERSQNAAQSLAELTAQHEAAVQAAKDAKAKLEALEHKQQTLTDQVADLQAQLDQAKLATDPKAINNKLEATQANYIDLLRQEADIRNQRVAVDKEQALAHNQSEAYSQRLHEQGKQLEQQKQRQKTLTADLTNAKTNLTAAQKAASDINARAVAKQEAVDAANQQYQQALGIYQTAKSRYDTLKELREDYAGFYAGVRMVLKQKNQLPGVIGAVADLVTVPEQYQTAFDLAIGGSLQSIVTTDQQAAKRAINYLKQQRGGRATFLPEATIRPRTMPANVAANLAQQPGFVGIGIDLVNFPQEVANVMGSLLGTLIVVDTLDHAIAAADATGHRYKLVTLDGDILNPGGSMSGGQNKQQSSSPLARTQETNRLAKQLQTMVTQLETKRNDVTELITQANKLQAQTQDANQAAMQAQSTFELKQQQVDELNQSLTQLQRQYQALQLQDQAATDLSTRQEELERAAAAVKQQLAESQAATDELKALLASATEQQTALTEQRRQLQAQLSETQGDLKVAVTERNQTQAQFDQALRQADELAERIQQIQQHVKETTDQKQSRKAAISELNKTLAKAKDLQNQLLANRSNNRTQLSRVSAQITTAYQQQHELMATSEQQAVAQNRIKLQLESRLSTLADTYQLTYEAALDQVEDPSVALPPLKSQLKLLKRGLDDLGPVNVNAIDQYAEVKDRYEFLTKQQDDLIAAKNQLQGTMAELDKEVMQRFKTTFDATNMAFQDLFPQMFGGGHASLSLTDPSDLLNTGIEITAQPPGKKLQRLSLLSGGERALTAIGLLFAILQVKPVPFSILDEVEASLDETNVERFGQFLRDYASATQFIVITHRKGTMVAANMLYGVTMQESGVSKMMAVSLDREENV</sequence>
<dbReference type="InterPro" id="IPR024704">
    <property type="entry name" value="SMC"/>
</dbReference>
<reference evidence="10 11" key="1">
    <citation type="journal article" date="2015" name="Genome Announc.">
        <title>Expanding the biotechnology potential of lactobacilli through comparative genomics of 213 strains and associated genera.</title>
        <authorList>
            <person name="Sun Z."/>
            <person name="Harris H.M."/>
            <person name="McCann A."/>
            <person name="Guo C."/>
            <person name="Argimon S."/>
            <person name="Zhang W."/>
            <person name="Yang X."/>
            <person name="Jeffery I.B."/>
            <person name="Cooney J.C."/>
            <person name="Kagawa T.F."/>
            <person name="Liu W."/>
            <person name="Song Y."/>
            <person name="Salvetti E."/>
            <person name="Wrobel A."/>
            <person name="Rasinkangas P."/>
            <person name="Parkhill J."/>
            <person name="Rea M.C."/>
            <person name="O'Sullivan O."/>
            <person name="Ritari J."/>
            <person name="Douillard F.P."/>
            <person name="Paul Ross R."/>
            <person name="Yang R."/>
            <person name="Briner A.E."/>
            <person name="Felis G.E."/>
            <person name="de Vos W.M."/>
            <person name="Barrangou R."/>
            <person name="Klaenhammer T.R."/>
            <person name="Caufield P.W."/>
            <person name="Cui Y."/>
            <person name="Zhang H."/>
            <person name="O'Toole P.W."/>
        </authorList>
    </citation>
    <scope>NUCLEOTIDE SEQUENCE [LARGE SCALE GENOMIC DNA]</scope>
    <source>
        <strain evidence="10 11">DSM 23927</strain>
    </source>
</reference>
<evidence type="ECO:0000313" key="11">
    <source>
        <dbReference type="Proteomes" id="UP000051672"/>
    </source>
</evidence>
<accession>A0A0R2B9F9</accession>
<gene>
    <name evidence="7" type="primary">smc</name>
    <name evidence="10" type="ORF">FC34_GL000501</name>
</gene>
<comment type="function">
    <text evidence="7">Required for chromosome condensation and partitioning.</text>
</comment>
<dbReference type="STRING" id="1423727.FC34_GL000501"/>
<protein>
    <recommendedName>
        <fullName evidence="7">Chromosome partition protein Smc</fullName>
    </recommendedName>
</protein>
<comment type="caution">
    <text evidence="10">The sequence shown here is derived from an EMBL/GenBank/DDBJ whole genome shotgun (WGS) entry which is preliminary data.</text>
</comment>
<dbReference type="GO" id="GO:0016887">
    <property type="term" value="F:ATP hydrolysis activity"/>
    <property type="evidence" value="ECO:0007669"/>
    <property type="project" value="InterPro"/>
</dbReference>
<dbReference type="EMBL" id="AYZQ01000001">
    <property type="protein sequence ID" value="KRM72790.1"/>
    <property type="molecule type" value="Genomic_DNA"/>
</dbReference>
<keyword evidence="2 7" id="KW-0963">Cytoplasm</keyword>
<dbReference type="Gene3D" id="3.40.50.300">
    <property type="entry name" value="P-loop containing nucleotide triphosphate hydrolases"/>
    <property type="match status" value="2"/>
</dbReference>
<comment type="similarity">
    <text evidence="7">Belongs to the SMC family.</text>
</comment>
<evidence type="ECO:0000256" key="5">
    <source>
        <dbReference type="ARBA" id="ARBA00023054"/>
    </source>
</evidence>
<dbReference type="SMART" id="SM00968">
    <property type="entry name" value="SMC_hinge"/>
    <property type="match status" value="1"/>
</dbReference>
<comment type="subcellular location">
    <subcellularLocation>
        <location evidence="1 7">Cytoplasm</location>
    </subcellularLocation>
</comment>
<feature type="coiled-coil region" evidence="7">
    <location>
        <begin position="681"/>
        <end position="889"/>
    </location>
</feature>
<evidence type="ECO:0000256" key="4">
    <source>
        <dbReference type="ARBA" id="ARBA00022840"/>
    </source>
</evidence>
<dbReference type="Pfam" id="PF06470">
    <property type="entry name" value="SMC_hinge"/>
    <property type="match status" value="1"/>
</dbReference>
<dbReference type="InterPro" id="IPR010935">
    <property type="entry name" value="SMC_hinge"/>
</dbReference>
<dbReference type="InterPro" id="IPR011890">
    <property type="entry name" value="SMC_prok"/>
</dbReference>
<evidence type="ECO:0000256" key="2">
    <source>
        <dbReference type="ARBA" id="ARBA00022490"/>
    </source>
</evidence>
<dbReference type="InterPro" id="IPR003395">
    <property type="entry name" value="RecF/RecN/SMC_N"/>
</dbReference>
<keyword evidence="5 7" id="KW-0175">Coiled coil</keyword>
<dbReference type="Proteomes" id="UP000051672">
    <property type="component" value="Unassembled WGS sequence"/>
</dbReference>
<dbReference type="GO" id="GO:0007062">
    <property type="term" value="P:sister chromatid cohesion"/>
    <property type="evidence" value="ECO:0007669"/>
    <property type="project" value="InterPro"/>
</dbReference>
<proteinExistence type="inferred from homology"/>
<dbReference type="GO" id="GO:0005524">
    <property type="term" value="F:ATP binding"/>
    <property type="evidence" value="ECO:0007669"/>
    <property type="project" value="UniProtKB-UniRule"/>
</dbReference>
<dbReference type="InterPro" id="IPR027417">
    <property type="entry name" value="P-loop_NTPase"/>
</dbReference>